<dbReference type="GO" id="GO:0016491">
    <property type="term" value="F:oxidoreductase activity"/>
    <property type="evidence" value="ECO:0007669"/>
    <property type="project" value="UniProtKB-ARBA"/>
</dbReference>
<dbReference type="OrthoDB" id="9785971at2"/>
<dbReference type="PANTHER" id="PTHR13812">
    <property type="entry name" value="KETIMINE REDUCTASE MU-CRYSTALLIN"/>
    <property type="match status" value="1"/>
</dbReference>
<keyword evidence="3" id="KW-1185">Reference proteome</keyword>
<dbReference type="EMBL" id="JXMU01000014">
    <property type="protein sequence ID" value="KPB01058.1"/>
    <property type="molecule type" value="Genomic_DNA"/>
</dbReference>
<evidence type="ECO:0000313" key="3">
    <source>
        <dbReference type="Proteomes" id="UP000038011"/>
    </source>
</evidence>
<dbReference type="Gene3D" id="3.40.50.720">
    <property type="entry name" value="NAD(P)-binding Rossmann-like Domain"/>
    <property type="match status" value="1"/>
</dbReference>
<dbReference type="STRING" id="1514904.SU32_10490"/>
<dbReference type="PANTHER" id="PTHR13812:SF19">
    <property type="entry name" value="KETIMINE REDUCTASE MU-CRYSTALLIN"/>
    <property type="match status" value="1"/>
</dbReference>
<dbReference type="Pfam" id="PF02423">
    <property type="entry name" value="OCD_Mu_crystall"/>
    <property type="match status" value="1"/>
</dbReference>
<dbReference type="SUPFAM" id="SSF51735">
    <property type="entry name" value="NAD(P)-binding Rossmann-fold domains"/>
    <property type="match status" value="1"/>
</dbReference>
<gene>
    <name evidence="2" type="ORF">SU32_10490</name>
</gene>
<comment type="caution">
    <text evidence="2">The sequence shown here is derived from an EMBL/GenBank/DDBJ whole genome shotgun (WGS) entry which is preliminary data.</text>
</comment>
<dbReference type="PATRIC" id="fig|1514904.3.peg.930"/>
<protein>
    <submittedName>
        <fullName evidence="2">Ornithine cyclodeaminase</fullName>
    </submittedName>
</protein>
<evidence type="ECO:0000256" key="1">
    <source>
        <dbReference type="ARBA" id="ARBA00008903"/>
    </source>
</evidence>
<dbReference type="GO" id="GO:0005737">
    <property type="term" value="C:cytoplasm"/>
    <property type="evidence" value="ECO:0007669"/>
    <property type="project" value="TreeGrafter"/>
</dbReference>
<dbReference type="InterPro" id="IPR003462">
    <property type="entry name" value="ODC_Mu_crystall"/>
</dbReference>
<accession>A0A0N0VLV5</accession>
<evidence type="ECO:0000313" key="2">
    <source>
        <dbReference type="EMBL" id="KPB01058.1"/>
    </source>
</evidence>
<reference evidence="2 3" key="1">
    <citation type="submission" date="2015-01" db="EMBL/GenBank/DDBJ databases">
        <title>Ahrensia donghaiensis sp. nov., a novel dimethylsulphoniopropionate-cleavage bacterium isolated from seawater and emended descriptions of the genus Ahrensia and Ahrensia kielensis.</title>
        <authorList>
            <person name="Liu J."/>
        </authorList>
    </citation>
    <scope>NUCLEOTIDE SEQUENCE [LARGE SCALE GENOMIC DNA]</scope>
    <source>
        <strain evidence="2 3">LZD062</strain>
    </source>
</reference>
<dbReference type="AlphaFoldDB" id="A0A0N0VLV5"/>
<dbReference type="InterPro" id="IPR036291">
    <property type="entry name" value="NAD(P)-bd_dom_sf"/>
</dbReference>
<name>A0A0N0VLV5_9HYPH</name>
<dbReference type="Proteomes" id="UP000038011">
    <property type="component" value="Unassembled WGS sequence"/>
</dbReference>
<dbReference type="RefSeq" id="WP_053999317.1">
    <property type="nucleotide sequence ID" value="NZ_JXMU01000014.1"/>
</dbReference>
<dbReference type="Gene3D" id="3.30.1780.10">
    <property type="entry name" value="ornithine cyclodeaminase, domain 1"/>
    <property type="match status" value="1"/>
</dbReference>
<proteinExistence type="inferred from homology"/>
<dbReference type="FunFam" id="3.40.50.720:FF:000311">
    <property type="entry name" value="Ornithine cyclodeaminase"/>
    <property type="match status" value="1"/>
</dbReference>
<dbReference type="GO" id="GO:0019752">
    <property type="term" value="P:carboxylic acid metabolic process"/>
    <property type="evidence" value="ECO:0007669"/>
    <property type="project" value="UniProtKB-ARBA"/>
</dbReference>
<sequence length="304" mass="32837">MDIQFIKSTDADHLLNWQMICNAIIEGHKLPKAQLGDQFLECGDKTVLSRAAAIPGLGQGVKTVTVTPDNPQRNLPTVQGAMLIFDDETGTPKAMIESDIVTKWKTAGDSVLGAKLLANPEPENLLVVGAGTVGDNLIDAYRAVFPSIKNVSIWNRTFKNAEKLAAQKDAVAVENLAEACGRNDIVSAATYCLEPLIKGAWIKPGTHVDLIGAFKADMREADDALLQKSRLFVDSFETTLEHIGELMIPLASGAIERSAVLGDFYDLVPNKAGRQSKDEITVFKNGGGAHLDLMVADRIWKAVN</sequence>
<dbReference type="InterPro" id="IPR023401">
    <property type="entry name" value="ODC_N"/>
</dbReference>
<comment type="similarity">
    <text evidence="1">Belongs to the ornithine cyclodeaminase/mu-crystallin family.</text>
</comment>
<organism evidence="2 3">
    <name type="scientific">Ahrensia marina</name>
    <dbReference type="NCBI Taxonomy" id="1514904"/>
    <lineage>
        <taxon>Bacteria</taxon>
        <taxon>Pseudomonadati</taxon>
        <taxon>Pseudomonadota</taxon>
        <taxon>Alphaproteobacteria</taxon>
        <taxon>Hyphomicrobiales</taxon>
        <taxon>Ahrensiaceae</taxon>
        <taxon>Ahrensia</taxon>
    </lineage>
</organism>